<dbReference type="GO" id="GO:0016887">
    <property type="term" value="F:ATP hydrolysis activity"/>
    <property type="evidence" value="ECO:0007669"/>
    <property type="project" value="InterPro"/>
</dbReference>
<dbReference type="GO" id="GO:0005524">
    <property type="term" value="F:ATP binding"/>
    <property type="evidence" value="ECO:0007669"/>
    <property type="project" value="InterPro"/>
</dbReference>
<dbReference type="EMBL" id="CP031148">
    <property type="protein sequence ID" value="AXG09707.1"/>
    <property type="molecule type" value="Genomic_DNA"/>
</dbReference>
<reference evidence="2 3" key="1">
    <citation type="submission" date="2018-07" db="EMBL/GenBank/DDBJ databases">
        <title>Genome sequences of Haloplanus sp. CBA1112.</title>
        <authorList>
            <person name="Kim Y.B."/>
            <person name="Roh S.W."/>
        </authorList>
    </citation>
    <scope>NUCLEOTIDE SEQUENCE [LARGE SCALE GENOMIC DNA]</scope>
    <source>
        <strain evidence="2 3">CBA1112</strain>
    </source>
</reference>
<dbReference type="Gene3D" id="3.40.50.300">
    <property type="entry name" value="P-loop containing nucleotide triphosphate hydrolases"/>
    <property type="match status" value="1"/>
</dbReference>
<dbReference type="InterPro" id="IPR003959">
    <property type="entry name" value="ATPase_AAA_core"/>
</dbReference>
<sequence>MICRSRVLDPKEVPDQELIVHRGGHLQDVRVSFQRMAAAEMPSPFMLTGPPGTGKTLIARNALRHVAQQDNIRTAYVDCWTDYDDYHLSA</sequence>
<dbReference type="InterPro" id="IPR027417">
    <property type="entry name" value="P-loop_NTPase"/>
</dbReference>
<accession>A0A345EBY5</accession>
<proteinExistence type="predicted"/>
<evidence type="ECO:0000313" key="3">
    <source>
        <dbReference type="Proteomes" id="UP000252985"/>
    </source>
</evidence>
<feature type="domain" description="ATPase AAA-type core" evidence="1">
    <location>
        <begin position="46"/>
        <end position="66"/>
    </location>
</feature>
<gene>
    <name evidence="2" type="ORF">DU484_07440</name>
</gene>
<dbReference type="SUPFAM" id="SSF52540">
    <property type="entry name" value="P-loop containing nucleoside triphosphate hydrolases"/>
    <property type="match status" value="1"/>
</dbReference>
<name>A0A345EBY5_9EURY</name>
<protein>
    <submittedName>
        <fullName evidence="2">AAA family ATPase</fullName>
    </submittedName>
</protein>
<dbReference type="Proteomes" id="UP000252985">
    <property type="component" value="Chromosome"/>
</dbReference>
<dbReference type="Pfam" id="PF00004">
    <property type="entry name" value="AAA"/>
    <property type="match status" value="1"/>
</dbReference>
<organism evidence="2 3">
    <name type="scientific">Haloplanus rubicundus</name>
    <dbReference type="NCBI Taxonomy" id="1547898"/>
    <lineage>
        <taxon>Archaea</taxon>
        <taxon>Methanobacteriati</taxon>
        <taxon>Methanobacteriota</taxon>
        <taxon>Stenosarchaea group</taxon>
        <taxon>Halobacteria</taxon>
        <taxon>Halobacteriales</taxon>
        <taxon>Haloferacaceae</taxon>
        <taxon>Haloplanus</taxon>
    </lineage>
</organism>
<dbReference type="Gene3D" id="1.10.8.60">
    <property type="match status" value="1"/>
</dbReference>
<dbReference type="AlphaFoldDB" id="A0A345EBY5"/>
<dbReference type="KEGG" id="haq:DU484_07440"/>
<evidence type="ECO:0000259" key="1">
    <source>
        <dbReference type="Pfam" id="PF00004"/>
    </source>
</evidence>
<evidence type="ECO:0000313" key="2">
    <source>
        <dbReference type="EMBL" id="AXG09707.1"/>
    </source>
</evidence>